<feature type="region of interest" description="Disordered" evidence="2">
    <location>
        <begin position="554"/>
        <end position="574"/>
    </location>
</feature>
<dbReference type="InterPro" id="IPR050585">
    <property type="entry name" value="Xaa-Pro_dipeptidyl-ppase/CocE"/>
</dbReference>
<dbReference type="Gene3D" id="1.10.3020.10">
    <property type="entry name" value="alpha-amino acid ester hydrolase ( Helical cap domain)"/>
    <property type="match status" value="1"/>
</dbReference>
<reference evidence="5" key="1">
    <citation type="journal article" date="2019" name="Int. J. Syst. Evol. Microbiol.">
        <title>The Global Catalogue of Microorganisms (GCM) 10K type strain sequencing project: providing services to taxonomists for standard genome sequencing and annotation.</title>
        <authorList>
            <consortium name="The Broad Institute Genomics Platform"/>
            <consortium name="The Broad Institute Genome Sequencing Center for Infectious Disease"/>
            <person name="Wu L."/>
            <person name="Ma J."/>
        </authorList>
    </citation>
    <scope>NUCLEOTIDE SEQUENCE [LARGE SCALE GENOMIC DNA]</scope>
    <source>
        <strain evidence="5">CCUG 53903</strain>
    </source>
</reference>
<dbReference type="PANTHER" id="PTHR43056">
    <property type="entry name" value="PEPTIDASE S9 PROLYL OLIGOPEPTIDASE"/>
    <property type="match status" value="1"/>
</dbReference>
<gene>
    <name evidence="4" type="ORF">ACFPZ3_25800</name>
</gene>
<dbReference type="NCBIfam" id="TIGR00976">
    <property type="entry name" value="CocE_NonD"/>
    <property type="match status" value="1"/>
</dbReference>
<dbReference type="Proteomes" id="UP001596058">
    <property type="component" value="Unassembled WGS sequence"/>
</dbReference>
<comment type="caution">
    <text evidence="4">The sequence shown here is derived from an EMBL/GenBank/DDBJ whole genome shotgun (WGS) entry which is preliminary data.</text>
</comment>
<dbReference type="Gene3D" id="2.60.120.260">
    <property type="entry name" value="Galactose-binding domain-like"/>
    <property type="match status" value="1"/>
</dbReference>
<dbReference type="PANTHER" id="PTHR43056:SF10">
    <property type="entry name" value="COCE_NOND FAMILY, PUTATIVE (AFU_ORTHOLOGUE AFUA_7G00600)-RELATED"/>
    <property type="match status" value="1"/>
</dbReference>
<dbReference type="Pfam" id="PF08530">
    <property type="entry name" value="PepX_C"/>
    <property type="match status" value="1"/>
</dbReference>
<feature type="region of interest" description="Disordered" evidence="2">
    <location>
        <begin position="383"/>
        <end position="408"/>
    </location>
</feature>
<dbReference type="RefSeq" id="WP_379516797.1">
    <property type="nucleotide sequence ID" value="NZ_JBHSPA010000028.1"/>
</dbReference>
<dbReference type="SUPFAM" id="SSF49785">
    <property type="entry name" value="Galactose-binding domain-like"/>
    <property type="match status" value="1"/>
</dbReference>
<proteinExistence type="predicted"/>
<dbReference type="Pfam" id="PF02129">
    <property type="entry name" value="Peptidase_S15"/>
    <property type="match status" value="1"/>
</dbReference>
<accession>A0ABW1CPK9</accession>
<keyword evidence="5" id="KW-1185">Reference proteome</keyword>
<evidence type="ECO:0000259" key="3">
    <source>
        <dbReference type="SMART" id="SM00939"/>
    </source>
</evidence>
<evidence type="ECO:0000256" key="1">
    <source>
        <dbReference type="ARBA" id="ARBA00022801"/>
    </source>
</evidence>
<dbReference type="SUPFAM" id="SSF53474">
    <property type="entry name" value="alpha/beta-Hydrolases"/>
    <property type="match status" value="1"/>
</dbReference>
<dbReference type="InterPro" id="IPR000383">
    <property type="entry name" value="Xaa-Pro-like_dom"/>
</dbReference>
<keyword evidence="1 4" id="KW-0378">Hydrolase</keyword>
<sequence>MKTSPGLPARAIDRFLGRLRKLPEQRNEYVVERGLRTPTRDGFVLVSDHYAPAGSDPGGGTILIRTPYGRGAPVAQLWGSTFAARGYHVVLQSCRGTAGSTGTFEPMVREAQDAQDTVVWLREQPWFTGNLATMGMSYVAFTQWALLADPPPELRASVMVAGPHDFSRAIWENDAFALETFLGWSATNSVPNEDRPSLFQQLTGNRQRANQLKSAFASLPMADAAESVLHGRAPWYQEWLDHPDVSDPTWRRYDFTQALRQVRTPTLLVGGWQDVFVGQTVQQYETLRSQGVDVALTLGPWSHVAHVLKGSAVIDNEALDWLDTHLGERGPRGRPQPVHTFVTGSDTWHASPSWPPNHTETSWYPNDDGLLGPTVPAGGRSAFRFDPSEPTPSVGGRRLASGAGVRNNGDLEARPDVLTFTTPRLTADLEFEGFPVVDVSVSVDNPHADLFIRICDVDTKGRSHNITDTLVRLDPAMAAGEVQNITARLSPCAHRLLTGHRLRLQLSGGSHPQYARNLGTGEPMPTGTRLQSALHTIEHAATRLTLPVTSPAITRPAAGRQDQPAHNPDEDQIQ</sequence>
<protein>
    <submittedName>
        <fullName evidence="4">CocE/NonD family hydrolase</fullName>
    </submittedName>
</protein>
<name>A0ABW1CPK9_9ACTN</name>
<dbReference type="SMART" id="SM00939">
    <property type="entry name" value="PepX_C"/>
    <property type="match status" value="1"/>
</dbReference>
<organism evidence="4 5">
    <name type="scientific">Nonomuraea insulae</name>
    <dbReference type="NCBI Taxonomy" id="1616787"/>
    <lineage>
        <taxon>Bacteria</taxon>
        <taxon>Bacillati</taxon>
        <taxon>Actinomycetota</taxon>
        <taxon>Actinomycetes</taxon>
        <taxon>Streptosporangiales</taxon>
        <taxon>Streptosporangiaceae</taxon>
        <taxon>Nonomuraea</taxon>
    </lineage>
</organism>
<evidence type="ECO:0000256" key="2">
    <source>
        <dbReference type="SAM" id="MobiDB-lite"/>
    </source>
</evidence>
<dbReference type="InterPro" id="IPR008979">
    <property type="entry name" value="Galactose-bd-like_sf"/>
</dbReference>
<dbReference type="InterPro" id="IPR013736">
    <property type="entry name" value="Xaa-Pro_dipept_C"/>
</dbReference>
<evidence type="ECO:0000313" key="5">
    <source>
        <dbReference type="Proteomes" id="UP001596058"/>
    </source>
</evidence>
<evidence type="ECO:0000313" key="4">
    <source>
        <dbReference type="EMBL" id="MFC5827292.1"/>
    </source>
</evidence>
<dbReference type="GO" id="GO:0016787">
    <property type="term" value="F:hydrolase activity"/>
    <property type="evidence" value="ECO:0007669"/>
    <property type="project" value="UniProtKB-KW"/>
</dbReference>
<feature type="domain" description="Xaa-Pro dipeptidyl-peptidase C-terminal" evidence="3">
    <location>
        <begin position="319"/>
        <end position="545"/>
    </location>
</feature>
<dbReference type="Gene3D" id="3.40.50.1820">
    <property type="entry name" value="alpha/beta hydrolase"/>
    <property type="match status" value="1"/>
</dbReference>
<dbReference type="InterPro" id="IPR029058">
    <property type="entry name" value="AB_hydrolase_fold"/>
</dbReference>
<dbReference type="InterPro" id="IPR005674">
    <property type="entry name" value="CocE/Ser_esterase"/>
</dbReference>
<dbReference type="EMBL" id="JBHSPA010000028">
    <property type="protein sequence ID" value="MFC5827292.1"/>
    <property type="molecule type" value="Genomic_DNA"/>
</dbReference>